<dbReference type="InterPro" id="IPR023090">
    <property type="entry name" value="UPF0702_alpha/beta_dom_sf"/>
</dbReference>
<sequence>MTHYLTVASELILGFFMLFILVKALGKTQLSQITPFDFISALILGELIGNAVYDHETTWVEIVFSTIVWGGLIYGVEIITQKFKKTRKALEGEPNIVIHNGFIKYETLKKAKLDINQLQSLVRQQGYFSLQEVQYAILETNGSISVLPKSPNRPPTLDDLNIQAEEASIPTTLILDGEVLYGNLKEAGLSEQWLKNELSKQNFHTYDEVLYSEWKKIRNSLSYRINKSG</sequence>
<evidence type="ECO:0000256" key="3">
    <source>
        <dbReference type="ARBA" id="ARBA00022475"/>
    </source>
</evidence>
<keyword evidence="5 7" id="KW-1133">Transmembrane helix</keyword>
<comment type="similarity">
    <text evidence="2">Belongs to the UPF0702 family.</text>
</comment>
<evidence type="ECO:0000256" key="6">
    <source>
        <dbReference type="ARBA" id="ARBA00023136"/>
    </source>
</evidence>
<dbReference type="Gene3D" id="3.30.240.20">
    <property type="entry name" value="bsu07140 like domains"/>
    <property type="match status" value="2"/>
</dbReference>
<dbReference type="PANTHER" id="PTHR34582">
    <property type="entry name" value="UPF0702 TRANSMEMBRANE PROTEIN YCAP"/>
    <property type="match status" value="1"/>
</dbReference>
<keyword evidence="4 7" id="KW-0812">Transmembrane</keyword>
<keyword evidence="11" id="KW-1185">Reference proteome</keyword>
<dbReference type="Proteomes" id="UP001589738">
    <property type="component" value="Unassembled WGS sequence"/>
</dbReference>
<feature type="domain" description="YetF C-terminal" evidence="8">
    <location>
        <begin position="81"/>
        <end position="215"/>
    </location>
</feature>
<evidence type="ECO:0000256" key="5">
    <source>
        <dbReference type="ARBA" id="ARBA00022989"/>
    </source>
</evidence>
<organism evidence="10 11">
    <name type="scientific">Robertmurraya beringensis</name>
    <dbReference type="NCBI Taxonomy" id="641660"/>
    <lineage>
        <taxon>Bacteria</taxon>
        <taxon>Bacillati</taxon>
        <taxon>Bacillota</taxon>
        <taxon>Bacilli</taxon>
        <taxon>Bacillales</taxon>
        <taxon>Bacillaceae</taxon>
        <taxon>Robertmurraya</taxon>
    </lineage>
</organism>
<feature type="transmembrane region" description="Helical" evidence="7">
    <location>
        <begin position="33"/>
        <end position="53"/>
    </location>
</feature>
<proteinExistence type="inferred from homology"/>
<feature type="domain" description="YetF-like N-terminal transmembrane" evidence="9">
    <location>
        <begin position="4"/>
        <end position="79"/>
    </location>
</feature>
<dbReference type="PANTHER" id="PTHR34582:SF5">
    <property type="entry name" value="UPF0702 TRANSMEMBRANE PROTEIN YETF"/>
    <property type="match status" value="1"/>
</dbReference>
<evidence type="ECO:0000313" key="10">
    <source>
        <dbReference type="EMBL" id="MFC0476877.1"/>
    </source>
</evidence>
<comment type="caution">
    <text evidence="10">The sequence shown here is derived from an EMBL/GenBank/DDBJ whole genome shotgun (WGS) entry which is preliminary data.</text>
</comment>
<feature type="transmembrane region" description="Helical" evidence="7">
    <location>
        <begin position="59"/>
        <end position="79"/>
    </location>
</feature>
<dbReference type="InterPro" id="IPR007353">
    <property type="entry name" value="DUF421"/>
</dbReference>
<evidence type="ECO:0000256" key="1">
    <source>
        <dbReference type="ARBA" id="ARBA00004651"/>
    </source>
</evidence>
<keyword evidence="6 7" id="KW-0472">Membrane</keyword>
<evidence type="ECO:0000259" key="9">
    <source>
        <dbReference type="Pfam" id="PF20730"/>
    </source>
</evidence>
<accession>A0ABV6KU69</accession>
<feature type="transmembrane region" description="Helical" evidence="7">
    <location>
        <begin position="6"/>
        <end position="26"/>
    </location>
</feature>
<reference evidence="10 11" key="1">
    <citation type="submission" date="2024-09" db="EMBL/GenBank/DDBJ databases">
        <authorList>
            <person name="Sun Q."/>
            <person name="Mori K."/>
        </authorList>
    </citation>
    <scope>NUCLEOTIDE SEQUENCE [LARGE SCALE GENOMIC DNA]</scope>
    <source>
        <strain evidence="10 11">CGMCC 1.9126</strain>
    </source>
</reference>
<dbReference type="Pfam" id="PF20730">
    <property type="entry name" value="YetF_N"/>
    <property type="match status" value="1"/>
</dbReference>
<evidence type="ECO:0000256" key="2">
    <source>
        <dbReference type="ARBA" id="ARBA00006448"/>
    </source>
</evidence>
<evidence type="ECO:0000256" key="7">
    <source>
        <dbReference type="SAM" id="Phobius"/>
    </source>
</evidence>
<evidence type="ECO:0000256" key="4">
    <source>
        <dbReference type="ARBA" id="ARBA00022692"/>
    </source>
</evidence>
<comment type="subcellular location">
    <subcellularLocation>
        <location evidence="1">Cell membrane</location>
        <topology evidence="1">Multi-pass membrane protein</topology>
    </subcellularLocation>
</comment>
<evidence type="ECO:0000259" key="8">
    <source>
        <dbReference type="Pfam" id="PF04239"/>
    </source>
</evidence>
<dbReference type="InterPro" id="IPR048454">
    <property type="entry name" value="YetF_N"/>
</dbReference>
<dbReference type="EMBL" id="JBHLUU010000113">
    <property type="protein sequence ID" value="MFC0476877.1"/>
    <property type="molecule type" value="Genomic_DNA"/>
</dbReference>
<keyword evidence="3" id="KW-1003">Cell membrane</keyword>
<dbReference type="RefSeq" id="WP_377058650.1">
    <property type="nucleotide sequence ID" value="NZ_JBHLUU010000113.1"/>
</dbReference>
<evidence type="ECO:0000313" key="11">
    <source>
        <dbReference type="Proteomes" id="UP001589738"/>
    </source>
</evidence>
<name>A0ABV6KU69_9BACI</name>
<protein>
    <submittedName>
        <fullName evidence="10">DUF421 domain-containing protein</fullName>
    </submittedName>
</protein>
<gene>
    <name evidence="10" type="ORF">ACFFHF_16870</name>
</gene>
<dbReference type="Pfam" id="PF04239">
    <property type="entry name" value="DUF421"/>
    <property type="match status" value="1"/>
</dbReference>